<sequence length="82" mass="9143">MKQPILRCLAGIVALVQIWAAIELQPSQDAMDFAGVFFLTASTTVFLVFALYGSKAAERVFHRLTGRANRKPQAHEPLRNDQ</sequence>
<proteinExistence type="predicted"/>
<keyword evidence="1" id="KW-0812">Transmembrane</keyword>
<dbReference type="Proteomes" id="UP001155241">
    <property type="component" value="Unassembled WGS sequence"/>
</dbReference>
<keyword evidence="1" id="KW-0472">Membrane</keyword>
<comment type="caution">
    <text evidence="2">The sequence shown here is derived from an EMBL/GenBank/DDBJ whole genome shotgun (WGS) entry which is preliminary data.</text>
</comment>
<keyword evidence="1" id="KW-1133">Transmembrane helix</keyword>
<evidence type="ECO:0000313" key="2">
    <source>
        <dbReference type="EMBL" id="MCO6045403.1"/>
    </source>
</evidence>
<evidence type="ECO:0000256" key="1">
    <source>
        <dbReference type="SAM" id="Phobius"/>
    </source>
</evidence>
<accession>A0A9X2JI80</accession>
<gene>
    <name evidence="2" type="ORF">NG895_15950</name>
</gene>
<dbReference type="AlphaFoldDB" id="A0A9X2JI80"/>
<dbReference type="RefSeq" id="WP_252853517.1">
    <property type="nucleotide sequence ID" value="NZ_JAMXLR010000055.1"/>
</dbReference>
<organism evidence="2 3">
    <name type="scientific">Aeoliella straminimaris</name>
    <dbReference type="NCBI Taxonomy" id="2954799"/>
    <lineage>
        <taxon>Bacteria</taxon>
        <taxon>Pseudomonadati</taxon>
        <taxon>Planctomycetota</taxon>
        <taxon>Planctomycetia</taxon>
        <taxon>Pirellulales</taxon>
        <taxon>Lacipirellulaceae</taxon>
        <taxon>Aeoliella</taxon>
    </lineage>
</organism>
<reference evidence="2" key="1">
    <citation type="submission" date="2022-06" db="EMBL/GenBank/DDBJ databases">
        <title>Aeoliella straminimaris, a novel planctomycete from sediments.</title>
        <authorList>
            <person name="Vitorino I.R."/>
            <person name="Lage O.M."/>
        </authorList>
    </citation>
    <scope>NUCLEOTIDE SEQUENCE</scope>
    <source>
        <strain evidence="2">ICT_H6.2</strain>
    </source>
</reference>
<name>A0A9X2JI80_9BACT</name>
<evidence type="ECO:0000313" key="3">
    <source>
        <dbReference type="Proteomes" id="UP001155241"/>
    </source>
</evidence>
<keyword evidence="3" id="KW-1185">Reference proteome</keyword>
<protein>
    <submittedName>
        <fullName evidence="2">Uncharacterized protein</fullName>
    </submittedName>
</protein>
<dbReference type="EMBL" id="JAMXLR010000055">
    <property type="protein sequence ID" value="MCO6045403.1"/>
    <property type="molecule type" value="Genomic_DNA"/>
</dbReference>
<feature type="transmembrane region" description="Helical" evidence="1">
    <location>
        <begin position="30"/>
        <end position="53"/>
    </location>
</feature>